<name>A0AAD9TF33_9ROSI</name>
<protein>
    <submittedName>
        <fullName evidence="1">Uncharacterized protein</fullName>
    </submittedName>
</protein>
<keyword evidence="2" id="KW-1185">Reference proteome</keyword>
<proteinExistence type="predicted"/>
<organism evidence="1 2">
    <name type="scientific">Dipteronia dyeriana</name>
    <dbReference type="NCBI Taxonomy" id="168575"/>
    <lineage>
        <taxon>Eukaryota</taxon>
        <taxon>Viridiplantae</taxon>
        <taxon>Streptophyta</taxon>
        <taxon>Embryophyta</taxon>
        <taxon>Tracheophyta</taxon>
        <taxon>Spermatophyta</taxon>
        <taxon>Magnoliopsida</taxon>
        <taxon>eudicotyledons</taxon>
        <taxon>Gunneridae</taxon>
        <taxon>Pentapetalae</taxon>
        <taxon>rosids</taxon>
        <taxon>malvids</taxon>
        <taxon>Sapindales</taxon>
        <taxon>Sapindaceae</taxon>
        <taxon>Hippocastanoideae</taxon>
        <taxon>Acereae</taxon>
        <taxon>Dipteronia</taxon>
    </lineage>
</organism>
<gene>
    <name evidence="1" type="ORF">Ddye_029388</name>
</gene>
<feature type="non-terminal residue" evidence="1">
    <location>
        <position position="58"/>
    </location>
</feature>
<accession>A0AAD9TF33</accession>
<dbReference type="Proteomes" id="UP001280121">
    <property type="component" value="Unassembled WGS sequence"/>
</dbReference>
<evidence type="ECO:0000313" key="2">
    <source>
        <dbReference type="Proteomes" id="UP001280121"/>
    </source>
</evidence>
<reference evidence="1" key="1">
    <citation type="journal article" date="2023" name="Plant J.">
        <title>Genome sequences and population genomics provide insights into the demographic history, inbreeding, and mutation load of two 'living fossil' tree species of Dipteronia.</title>
        <authorList>
            <person name="Feng Y."/>
            <person name="Comes H.P."/>
            <person name="Chen J."/>
            <person name="Zhu S."/>
            <person name="Lu R."/>
            <person name="Zhang X."/>
            <person name="Li P."/>
            <person name="Qiu J."/>
            <person name="Olsen K.M."/>
            <person name="Qiu Y."/>
        </authorList>
    </citation>
    <scope>NUCLEOTIDE SEQUENCE</scope>
    <source>
        <strain evidence="1">KIB01</strain>
    </source>
</reference>
<sequence length="58" mass="6804">MLLAPRCNNELDTSKLKKEFPHLLSIKESLIKYVFEPKKKTPFGGCHCRAEWKRLSRS</sequence>
<dbReference type="AlphaFoldDB" id="A0AAD9TF33"/>
<comment type="caution">
    <text evidence="1">The sequence shown here is derived from an EMBL/GenBank/DDBJ whole genome shotgun (WGS) entry which is preliminary data.</text>
</comment>
<evidence type="ECO:0000313" key="1">
    <source>
        <dbReference type="EMBL" id="KAK2634596.1"/>
    </source>
</evidence>
<dbReference type="EMBL" id="JANJYI010000009">
    <property type="protein sequence ID" value="KAK2634596.1"/>
    <property type="molecule type" value="Genomic_DNA"/>
</dbReference>